<dbReference type="Pfam" id="PF17938">
    <property type="entry name" value="TetR_C_29"/>
    <property type="match status" value="1"/>
</dbReference>
<name>A0ABT8SWI7_9HYPH</name>
<sequence length="248" mass="28202">MEEDVKPTATLETAEGRTSRHPRRPDLSRSRILEAAVAEFSTKGFAGARVDEIAAKAQIGKRMLYQYFGNKEQLFQAVFEKVYTDIWEAEANLNLQNMPPRDALVALVTFVWRYYMAHPEFTKLLNEENMLGARHFRSSKVLREGSDKSQFLTEDILARGVADGTFRPDIDPVQLCLTKNAICYYYLMNHATSSHVYQRKLMTREALDARLAFNIETILAMVLARPVDDAASPTALPSHKDRSQELPD</sequence>
<dbReference type="InterPro" id="IPR036271">
    <property type="entry name" value="Tet_transcr_reg_TetR-rel_C_sf"/>
</dbReference>
<dbReference type="PRINTS" id="PR00455">
    <property type="entry name" value="HTHTETR"/>
</dbReference>
<dbReference type="PANTHER" id="PTHR30328:SF54">
    <property type="entry name" value="HTH-TYPE TRANSCRIPTIONAL REPRESSOR SCO4008"/>
    <property type="match status" value="1"/>
</dbReference>
<keyword evidence="6" id="KW-1185">Reference proteome</keyword>
<feature type="DNA-binding region" description="H-T-H motif" evidence="2">
    <location>
        <begin position="49"/>
        <end position="68"/>
    </location>
</feature>
<dbReference type="InterPro" id="IPR041474">
    <property type="entry name" value="NicS_C"/>
</dbReference>
<protein>
    <submittedName>
        <fullName evidence="5">TetR/AcrR family transcriptional regulator</fullName>
    </submittedName>
</protein>
<dbReference type="InterPro" id="IPR001647">
    <property type="entry name" value="HTH_TetR"/>
</dbReference>
<keyword evidence="1 2" id="KW-0238">DNA-binding</keyword>
<gene>
    <name evidence="5" type="ORF">Q2T52_12100</name>
</gene>
<dbReference type="Pfam" id="PF00440">
    <property type="entry name" value="TetR_N"/>
    <property type="match status" value="1"/>
</dbReference>
<dbReference type="PANTHER" id="PTHR30328">
    <property type="entry name" value="TRANSCRIPTIONAL REPRESSOR"/>
    <property type="match status" value="1"/>
</dbReference>
<evidence type="ECO:0000256" key="2">
    <source>
        <dbReference type="PROSITE-ProRule" id="PRU00335"/>
    </source>
</evidence>
<evidence type="ECO:0000256" key="1">
    <source>
        <dbReference type="ARBA" id="ARBA00023125"/>
    </source>
</evidence>
<accession>A0ABT8SWI7</accession>
<dbReference type="Proteomes" id="UP001169006">
    <property type="component" value="Unassembled WGS sequence"/>
</dbReference>
<evidence type="ECO:0000256" key="3">
    <source>
        <dbReference type="SAM" id="MobiDB-lite"/>
    </source>
</evidence>
<feature type="domain" description="HTH tetR-type" evidence="4">
    <location>
        <begin position="26"/>
        <end position="86"/>
    </location>
</feature>
<evidence type="ECO:0000313" key="6">
    <source>
        <dbReference type="Proteomes" id="UP001169006"/>
    </source>
</evidence>
<dbReference type="RefSeq" id="WP_302076994.1">
    <property type="nucleotide sequence ID" value="NZ_JAUKWQ010000003.1"/>
</dbReference>
<dbReference type="EMBL" id="JAUKWQ010000003">
    <property type="protein sequence ID" value="MDO1582824.1"/>
    <property type="molecule type" value="Genomic_DNA"/>
</dbReference>
<reference evidence="5" key="1">
    <citation type="journal article" date="2015" name="Int. J. Syst. Evol. Microbiol.">
        <title>Rhizobium oryzicola sp. nov., potential plant-growth-promoting endophytic bacteria isolated from rice roots.</title>
        <authorList>
            <person name="Zhang X.X."/>
            <person name="Gao J.S."/>
            <person name="Cao Y.H."/>
            <person name="Sheirdil R.A."/>
            <person name="Wang X.C."/>
            <person name="Zhang L."/>
        </authorList>
    </citation>
    <scope>NUCLEOTIDE SEQUENCE</scope>
    <source>
        <strain evidence="5">05753</strain>
    </source>
</reference>
<reference evidence="5" key="2">
    <citation type="submission" date="2023-07" db="EMBL/GenBank/DDBJ databases">
        <authorList>
            <person name="Sun H."/>
        </authorList>
    </citation>
    <scope>NUCLEOTIDE SEQUENCE</scope>
    <source>
        <strain evidence="5">05753</strain>
    </source>
</reference>
<organism evidence="5 6">
    <name type="scientific">Rhizobium oryzicola</name>
    <dbReference type="NCBI Taxonomy" id="1232668"/>
    <lineage>
        <taxon>Bacteria</taxon>
        <taxon>Pseudomonadati</taxon>
        <taxon>Pseudomonadota</taxon>
        <taxon>Alphaproteobacteria</taxon>
        <taxon>Hyphomicrobiales</taxon>
        <taxon>Rhizobiaceae</taxon>
        <taxon>Rhizobium/Agrobacterium group</taxon>
        <taxon>Rhizobium</taxon>
    </lineage>
</organism>
<evidence type="ECO:0000259" key="4">
    <source>
        <dbReference type="PROSITE" id="PS50977"/>
    </source>
</evidence>
<feature type="region of interest" description="Disordered" evidence="3">
    <location>
        <begin position="1"/>
        <end position="25"/>
    </location>
</feature>
<evidence type="ECO:0000313" key="5">
    <source>
        <dbReference type="EMBL" id="MDO1582824.1"/>
    </source>
</evidence>
<dbReference type="Gene3D" id="1.10.357.10">
    <property type="entry name" value="Tetracycline Repressor, domain 2"/>
    <property type="match status" value="1"/>
</dbReference>
<feature type="compositionally biased region" description="Basic and acidic residues" evidence="3">
    <location>
        <begin position="14"/>
        <end position="25"/>
    </location>
</feature>
<dbReference type="InterPro" id="IPR050109">
    <property type="entry name" value="HTH-type_TetR-like_transc_reg"/>
</dbReference>
<comment type="caution">
    <text evidence="5">The sequence shown here is derived from an EMBL/GenBank/DDBJ whole genome shotgun (WGS) entry which is preliminary data.</text>
</comment>
<dbReference type="SUPFAM" id="SSF48498">
    <property type="entry name" value="Tetracyclin repressor-like, C-terminal domain"/>
    <property type="match status" value="1"/>
</dbReference>
<proteinExistence type="predicted"/>
<dbReference type="InterPro" id="IPR009057">
    <property type="entry name" value="Homeodomain-like_sf"/>
</dbReference>
<dbReference type="SUPFAM" id="SSF46689">
    <property type="entry name" value="Homeodomain-like"/>
    <property type="match status" value="1"/>
</dbReference>
<dbReference type="PROSITE" id="PS50977">
    <property type="entry name" value="HTH_TETR_2"/>
    <property type="match status" value="1"/>
</dbReference>